<dbReference type="PANTHER" id="PTHR11236:SF46">
    <property type="entry name" value="ANTHRANILATE SYNTHASE COMPONENT 1"/>
    <property type="match status" value="1"/>
</dbReference>
<keyword evidence="7 15" id="KW-0028">Amino-acid biosynthesis</keyword>
<keyword evidence="11 15" id="KW-0057">Aromatic amino acid biosynthesis</keyword>
<dbReference type="EMBL" id="LT629688">
    <property type="protein sequence ID" value="SDE21772.1"/>
    <property type="molecule type" value="Genomic_DNA"/>
</dbReference>
<comment type="similarity">
    <text evidence="3 15">Belongs to the anthranilate synthase component I family.</text>
</comment>
<evidence type="ECO:0000259" key="17">
    <source>
        <dbReference type="Pfam" id="PF04715"/>
    </source>
</evidence>
<evidence type="ECO:0000256" key="11">
    <source>
        <dbReference type="ARBA" id="ARBA00023141"/>
    </source>
</evidence>
<evidence type="ECO:0000256" key="9">
    <source>
        <dbReference type="ARBA" id="ARBA00022822"/>
    </source>
</evidence>
<dbReference type="EC" id="4.1.3.27" evidence="5 15"/>
<evidence type="ECO:0000256" key="5">
    <source>
        <dbReference type="ARBA" id="ARBA00012266"/>
    </source>
</evidence>
<accession>A0A1G7B498</accession>
<evidence type="ECO:0000259" key="16">
    <source>
        <dbReference type="Pfam" id="PF00425"/>
    </source>
</evidence>
<dbReference type="RefSeq" id="WP_231946322.1">
    <property type="nucleotide sequence ID" value="NZ_LT629688.1"/>
</dbReference>
<gene>
    <name evidence="15" type="primary">trpE</name>
    <name evidence="18" type="ORF">SAMN04489747_2834</name>
</gene>
<dbReference type="GO" id="GO:0000162">
    <property type="term" value="P:L-tryptophan biosynthetic process"/>
    <property type="evidence" value="ECO:0007669"/>
    <property type="project" value="UniProtKB-UniPathway"/>
</dbReference>
<dbReference type="Pfam" id="PF04715">
    <property type="entry name" value="Anth_synt_I_N"/>
    <property type="match status" value="1"/>
</dbReference>
<evidence type="ECO:0000256" key="13">
    <source>
        <dbReference type="ARBA" id="ARBA00025634"/>
    </source>
</evidence>
<dbReference type="InterPro" id="IPR006805">
    <property type="entry name" value="Anth_synth_I_N"/>
</dbReference>
<evidence type="ECO:0000256" key="3">
    <source>
        <dbReference type="ARBA" id="ARBA00009562"/>
    </source>
</evidence>
<keyword evidence="12 15" id="KW-0456">Lyase</keyword>
<dbReference type="InterPro" id="IPR005256">
    <property type="entry name" value="Anth_synth_I_PabB"/>
</dbReference>
<evidence type="ECO:0000256" key="8">
    <source>
        <dbReference type="ARBA" id="ARBA00022723"/>
    </source>
</evidence>
<feature type="domain" description="Chorismate-utilising enzyme C-terminal" evidence="16">
    <location>
        <begin position="225"/>
        <end position="478"/>
    </location>
</feature>
<evidence type="ECO:0000256" key="10">
    <source>
        <dbReference type="ARBA" id="ARBA00022842"/>
    </source>
</evidence>
<keyword evidence="19" id="KW-1185">Reference proteome</keyword>
<dbReference type="InterPro" id="IPR019999">
    <property type="entry name" value="Anth_synth_I-like"/>
</dbReference>
<dbReference type="InterPro" id="IPR005801">
    <property type="entry name" value="ADC_synthase"/>
</dbReference>
<dbReference type="Proteomes" id="UP000198546">
    <property type="component" value="Chromosome i"/>
</dbReference>
<dbReference type="NCBIfam" id="NF010086">
    <property type="entry name" value="PRK13571.1"/>
    <property type="match status" value="1"/>
</dbReference>
<keyword evidence="9 15" id="KW-0822">Tryptophan biosynthesis</keyword>
<evidence type="ECO:0000256" key="6">
    <source>
        <dbReference type="ARBA" id="ARBA00020653"/>
    </source>
</evidence>
<dbReference type="SUPFAM" id="SSF56322">
    <property type="entry name" value="ADC synthase"/>
    <property type="match status" value="1"/>
</dbReference>
<comment type="function">
    <text evidence="13 15">Part of a heterotetrameric complex that catalyzes the two-step biosynthesis of anthranilate, an intermediate in the biosynthesis of L-tryptophan. In the first step, the glutamine-binding beta subunit (TrpG) of anthranilate synthase (AS) provides the glutamine amidotransferase activity which generates ammonia as a substrate that, along with chorismate, is used in the second step, catalyzed by the large alpha subunit of AS (TrpE) to produce anthranilate. In the absence of TrpG, TrpE can synthesize anthranilate directly from chorismate and high concentrations of ammonia.</text>
</comment>
<evidence type="ECO:0000256" key="2">
    <source>
        <dbReference type="ARBA" id="ARBA00004873"/>
    </source>
</evidence>
<evidence type="ECO:0000313" key="19">
    <source>
        <dbReference type="Proteomes" id="UP000198546"/>
    </source>
</evidence>
<evidence type="ECO:0000256" key="12">
    <source>
        <dbReference type="ARBA" id="ARBA00023239"/>
    </source>
</evidence>
<evidence type="ECO:0000313" key="18">
    <source>
        <dbReference type="EMBL" id="SDE21772.1"/>
    </source>
</evidence>
<feature type="domain" description="Anthranilate synthase component I N-terminal" evidence="17">
    <location>
        <begin position="29"/>
        <end position="168"/>
    </location>
</feature>
<organism evidence="18 19">
    <name type="scientific">Auraticoccus monumenti</name>
    <dbReference type="NCBI Taxonomy" id="675864"/>
    <lineage>
        <taxon>Bacteria</taxon>
        <taxon>Bacillati</taxon>
        <taxon>Actinomycetota</taxon>
        <taxon>Actinomycetes</taxon>
        <taxon>Propionibacteriales</taxon>
        <taxon>Propionibacteriaceae</taxon>
        <taxon>Auraticoccus</taxon>
    </lineage>
</organism>
<reference evidence="18 19" key="1">
    <citation type="submission" date="2016-10" db="EMBL/GenBank/DDBJ databases">
        <authorList>
            <person name="de Groot N.N."/>
        </authorList>
    </citation>
    <scope>NUCLEOTIDE SEQUENCE [LARGE SCALE GENOMIC DNA]</scope>
    <source>
        <strain evidence="18 19">MON 2.2</strain>
    </source>
</reference>
<dbReference type="GO" id="GO:0046872">
    <property type="term" value="F:metal ion binding"/>
    <property type="evidence" value="ECO:0007669"/>
    <property type="project" value="UniProtKB-KW"/>
</dbReference>
<sequence>MEITPSLERFRELAPRTRVISVHTRLAADAETPVGLYAKLAGGPGSYLLESVEHGVWSRWSFIGVRSSATLTEQDGAAVWRGRPPVGLPTDGDPLNALGRTLELLQGPAQEGLPPLASGMVGYLGYDTVRRIEVLPDGNVDDLGLPELQMMLISDLAVLDHQTGEVWLIANAVNVDDTDERVDEAHADAVARIEAMAARLAEPSPSLVAVPGGESELRVHNQRTTEEYAAAVEAAVEEIRAGEAFQVVVSQRFDVTTGADALDVYRVLRLSNPSPYLYLVRLDGFDVIGSSPEALVTITDGQATTHPIAGSRPRGADPAEDLRLEAELLEDPKERAEHLMLVDLARNDLGRVCQPGTVSVTEFMQVRRYSHIMHLESSVSGRVQPGRSALDTVMACFPAGTLSGAPKVRAMEIIDELEVSRRGLYGGVVGYFDLAGNADVAIAIRTAVLRDGVAHVQAGGGIVADSVAATEDAESRNKAAAVLRAIARAERMTPLAPRPDAPARGRDDAR</sequence>
<dbReference type="NCBIfam" id="TIGR00564">
    <property type="entry name" value="trpE_most"/>
    <property type="match status" value="1"/>
</dbReference>
<comment type="subunit">
    <text evidence="4 15">Heterotetramer consisting of two non-identical subunits: a beta subunit (TrpG) and a large alpha subunit (TrpE).</text>
</comment>
<dbReference type="UniPathway" id="UPA00035">
    <property type="reaction ID" value="UER00040"/>
</dbReference>
<dbReference type="STRING" id="675864.SAMN04489747_2834"/>
<dbReference type="PRINTS" id="PR00095">
    <property type="entry name" value="ANTSNTHASEI"/>
</dbReference>
<comment type="pathway">
    <text evidence="2 15">Amino-acid biosynthesis; L-tryptophan biosynthesis; L-tryptophan from chorismate: step 1/5.</text>
</comment>
<dbReference type="InterPro" id="IPR015890">
    <property type="entry name" value="Chorismate_C"/>
</dbReference>
<keyword evidence="10 15" id="KW-0460">Magnesium</keyword>
<evidence type="ECO:0000256" key="7">
    <source>
        <dbReference type="ARBA" id="ARBA00022605"/>
    </source>
</evidence>
<proteinExistence type="inferred from homology"/>
<evidence type="ECO:0000256" key="14">
    <source>
        <dbReference type="ARBA" id="ARBA00047683"/>
    </source>
</evidence>
<name>A0A1G7B498_9ACTN</name>
<dbReference type="Gene3D" id="3.60.120.10">
    <property type="entry name" value="Anthranilate synthase"/>
    <property type="match status" value="1"/>
</dbReference>
<dbReference type="PANTHER" id="PTHR11236">
    <property type="entry name" value="AMINOBENZOATE/ANTHRANILATE SYNTHASE"/>
    <property type="match status" value="1"/>
</dbReference>
<dbReference type="AlphaFoldDB" id="A0A1G7B498"/>
<evidence type="ECO:0000256" key="15">
    <source>
        <dbReference type="RuleBase" id="RU364045"/>
    </source>
</evidence>
<comment type="catalytic activity">
    <reaction evidence="14 15">
        <text>chorismate + L-glutamine = anthranilate + pyruvate + L-glutamate + H(+)</text>
        <dbReference type="Rhea" id="RHEA:21732"/>
        <dbReference type="ChEBI" id="CHEBI:15361"/>
        <dbReference type="ChEBI" id="CHEBI:15378"/>
        <dbReference type="ChEBI" id="CHEBI:16567"/>
        <dbReference type="ChEBI" id="CHEBI:29748"/>
        <dbReference type="ChEBI" id="CHEBI:29985"/>
        <dbReference type="ChEBI" id="CHEBI:58359"/>
        <dbReference type="EC" id="4.1.3.27"/>
    </reaction>
</comment>
<comment type="cofactor">
    <cofactor evidence="1 15">
        <name>Mg(2+)</name>
        <dbReference type="ChEBI" id="CHEBI:18420"/>
    </cofactor>
</comment>
<evidence type="ECO:0000256" key="4">
    <source>
        <dbReference type="ARBA" id="ARBA00011575"/>
    </source>
</evidence>
<keyword evidence="8 15" id="KW-0479">Metal-binding</keyword>
<dbReference type="Pfam" id="PF00425">
    <property type="entry name" value="Chorismate_bind"/>
    <property type="match status" value="1"/>
</dbReference>
<evidence type="ECO:0000256" key="1">
    <source>
        <dbReference type="ARBA" id="ARBA00001946"/>
    </source>
</evidence>
<protein>
    <recommendedName>
        <fullName evidence="6 15">Anthranilate synthase component 1</fullName>
        <ecNumber evidence="5 15">4.1.3.27</ecNumber>
    </recommendedName>
</protein>
<dbReference type="GO" id="GO:0004049">
    <property type="term" value="F:anthranilate synthase activity"/>
    <property type="evidence" value="ECO:0007669"/>
    <property type="project" value="UniProtKB-EC"/>
</dbReference>